<dbReference type="Gene3D" id="1.10.10.10">
    <property type="entry name" value="Winged helix-like DNA-binding domain superfamily/Winged helix DNA-binding domain"/>
    <property type="match status" value="1"/>
</dbReference>
<protein>
    <submittedName>
        <fullName evidence="6">Lrp/AsnC family transcriptional regulator</fullName>
    </submittedName>
</protein>
<dbReference type="GO" id="GO:0043200">
    <property type="term" value="P:response to amino acid"/>
    <property type="evidence" value="ECO:0007669"/>
    <property type="project" value="TreeGrafter"/>
</dbReference>
<dbReference type="InterPro" id="IPR019885">
    <property type="entry name" value="Tscrpt_reg_HTH_AsnC-type_CS"/>
</dbReference>
<reference evidence="6 7" key="1">
    <citation type="submission" date="2019-02" db="EMBL/GenBank/DDBJ databases">
        <title>Draft genome sequence of Amycolatopsis sp. 8-3EHSu isolated from roots of Suaeda maritima.</title>
        <authorList>
            <person name="Duangmal K."/>
            <person name="Chantavorakit T."/>
        </authorList>
    </citation>
    <scope>NUCLEOTIDE SEQUENCE [LARGE SCALE GENOMIC DNA]</scope>
    <source>
        <strain evidence="6 7">8-3EHSu</strain>
    </source>
</reference>
<dbReference type="OrthoDB" id="9809462at2"/>
<dbReference type="SUPFAM" id="SSF46785">
    <property type="entry name" value="Winged helix' DNA-binding domain"/>
    <property type="match status" value="1"/>
</dbReference>
<dbReference type="PROSITE" id="PS00519">
    <property type="entry name" value="HTH_ASNC_1"/>
    <property type="match status" value="1"/>
</dbReference>
<feature type="domain" description="HTH asnC-type" evidence="5">
    <location>
        <begin position="9"/>
        <end position="70"/>
    </location>
</feature>
<dbReference type="Pfam" id="PF01037">
    <property type="entry name" value="AsnC_trans_reg"/>
    <property type="match status" value="1"/>
</dbReference>
<name>A0A4Q7JF75_9PSEU</name>
<dbReference type="EMBL" id="SFCC01000002">
    <property type="protein sequence ID" value="RZQ65174.1"/>
    <property type="molecule type" value="Genomic_DNA"/>
</dbReference>
<dbReference type="InterPro" id="IPR011008">
    <property type="entry name" value="Dimeric_a/b-barrel"/>
</dbReference>
<dbReference type="SUPFAM" id="SSF54909">
    <property type="entry name" value="Dimeric alpha+beta barrel"/>
    <property type="match status" value="1"/>
</dbReference>
<dbReference type="InterPro" id="IPR011991">
    <property type="entry name" value="ArsR-like_HTH"/>
</dbReference>
<accession>A0A4Q7JF75</accession>
<dbReference type="Gene3D" id="3.30.70.920">
    <property type="match status" value="1"/>
</dbReference>
<dbReference type="SMART" id="SM00344">
    <property type="entry name" value="HTH_ASNC"/>
    <property type="match status" value="1"/>
</dbReference>
<dbReference type="GO" id="GO:0043565">
    <property type="term" value="F:sequence-specific DNA binding"/>
    <property type="evidence" value="ECO:0007669"/>
    <property type="project" value="InterPro"/>
</dbReference>
<keyword evidence="2" id="KW-0238">DNA-binding</keyword>
<feature type="region of interest" description="Disordered" evidence="4">
    <location>
        <begin position="144"/>
        <end position="167"/>
    </location>
</feature>
<comment type="caution">
    <text evidence="6">The sequence shown here is derived from an EMBL/GenBank/DDBJ whole genome shotgun (WGS) entry which is preliminary data.</text>
</comment>
<dbReference type="PANTHER" id="PTHR30154:SF53">
    <property type="entry name" value="HTH-TYPE TRANSCRIPTIONAL REGULATOR LRPC"/>
    <property type="match status" value="1"/>
</dbReference>
<dbReference type="Proteomes" id="UP000292003">
    <property type="component" value="Unassembled WGS sequence"/>
</dbReference>
<dbReference type="FunFam" id="1.10.10.10:FF:000186">
    <property type="entry name" value="AsnC family transcriptional regulator"/>
    <property type="match status" value="1"/>
</dbReference>
<dbReference type="PANTHER" id="PTHR30154">
    <property type="entry name" value="LEUCINE-RESPONSIVE REGULATORY PROTEIN"/>
    <property type="match status" value="1"/>
</dbReference>
<dbReference type="InterPro" id="IPR036388">
    <property type="entry name" value="WH-like_DNA-bd_sf"/>
</dbReference>
<evidence type="ECO:0000256" key="1">
    <source>
        <dbReference type="ARBA" id="ARBA00023015"/>
    </source>
</evidence>
<dbReference type="PRINTS" id="PR00033">
    <property type="entry name" value="HTHASNC"/>
</dbReference>
<dbReference type="Pfam" id="PF13404">
    <property type="entry name" value="HTH_AsnC-type"/>
    <property type="match status" value="1"/>
</dbReference>
<dbReference type="PROSITE" id="PS50956">
    <property type="entry name" value="HTH_ASNC_2"/>
    <property type="match status" value="1"/>
</dbReference>
<dbReference type="InterPro" id="IPR000485">
    <property type="entry name" value="AsnC-type_HTH_dom"/>
</dbReference>
<dbReference type="InterPro" id="IPR019888">
    <property type="entry name" value="Tscrpt_reg_AsnC-like"/>
</dbReference>
<sequence length="167" mass="18856">MTFRMERPLDEVDWRILDELQSDGRQSLKELGRRVNLSAPAVAERVRRLEESGVITGYRAQVDPRRTGYPVTAFVEMRCLPHKCLLKTSRAEDYPEVVEVHKVSGAHCALVRVRAASLEHFEGIQERLGQHGEVRSTVVLSTQYEGRPVSPPDDDFLRATNSAGWSA</sequence>
<dbReference type="InterPro" id="IPR019887">
    <property type="entry name" value="Tscrpt_reg_AsnC/Lrp_C"/>
</dbReference>
<evidence type="ECO:0000259" key="5">
    <source>
        <dbReference type="PROSITE" id="PS50956"/>
    </source>
</evidence>
<keyword evidence="7" id="KW-1185">Reference proteome</keyword>
<evidence type="ECO:0000256" key="3">
    <source>
        <dbReference type="ARBA" id="ARBA00023163"/>
    </source>
</evidence>
<dbReference type="CDD" id="cd00090">
    <property type="entry name" value="HTH_ARSR"/>
    <property type="match status" value="1"/>
</dbReference>
<organism evidence="6 7">
    <name type="scientific">Amycolatopsis suaedae</name>
    <dbReference type="NCBI Taxonomy" id="2510978"/>
    <lineage>
        <taxon>Bacteria</taxon>
        <taxon>Bacillati</taxon>
        <taxon>Actinomycetota</taxon>
        <taxon>Actinomycetes</taxon>
        <taxon>Pseudonocardiales</taxon>
        <taxon>Pseudonocardiaceae</taxon>
        <taxon>Amycolatopsis</taxon>
    </lineage>
</organism>
<proteinExistence type="predicted"/>
<dbReference type="GO" id="GO:0005829">
    <property type="term" value="C:cytosol"/>
    <property type="evidence" value="ECO:0007669"/>
    <property type="project" value="TreeGrafter"/>
</dbReference>
<dbReference type="InterPro" id="IPR036390">
    <property type="entry name" value="WH_DNA-bd_sf"/>
</dbReference>
<gene>
    <name evidence="6" type="ORF">EWH70_04600</name>
</gene>
<evidence type="ECO:0000313" key="7">
    <source>
        <dbReference type="Proteomes" id="UP000292003"/>
    </source>
</evidence>
<dbReference type="AlphaFoldDB" id="A0A4Q7JF75"/>
<evidence type="ECO:0000256" key="4">
    <source>
        <dbReference type="SAM" id="MobiDB-lite"/>
    </source>
</evidence>
<evidence type="ECO:0000313" key="6">
    <source>
        <dbReference type="EMBL" id="RZQ65174.1"/>
    </source>
</evidence>
<keyword evidence="1" id="KW-0805">Transcription regulation</keyword>
<evidence type="ECO:0000256" key="2">
    <source>
        <dbReference type="ARBA" id="ARBA00023125"/>
    </source>
</evidence>
<keyword evidence="3" id="KW-0804">Transcription</keyword>